<evidence type="ECO:0000313" key="2">
    <source>
        <dbReference type="EMBL" id="KAJ8357912.1"/>
    </source>
</evidence>
<sequence length="155" mass="17209">MPISRPTRRSPQCYSKFQKKANKELEEKNRDAVNDQASETSSMDGNSRDSDFFQPPIKKVKLQEAIEYEDLSRKIGQKMLSLNLKKYSHGPVPMQSQNYTTTQDIINSVSYIQHEMACYKPSLTQVISSSSASSAIAALSTGGILMQAGAQQAIN</sequence>
<feature type="compositionally biased region" description="Basic and acidic residues" evidence="1">
    <location>
        <begin position="21"/>
        <end position="33"/>
    </location>
</feature>
<gene>
    <name evidence="2" type="ORF">AAFF_G00056380</name>
</gene>
<evidence type="ECO:0000313" key="3">
    <source>
        <dbReference type="Proteomes" id="UP001221898"/>
    </source>
</evidence>
<evidence type="ECO:0000256" key="1">
    <source>
        <dbReference type="SAM" id="MobiDB-lite"/>
    </source>
</evidence>
<comment type="caution">
    <text evidence="2">The sequence shown here is derived from an EMBL/GenBank/DDBJ whole genome shotgun (WGS) entry which is preliminary data.</text>
</comment>
<keyword evidence="3" id="KW-1185">Reference proteome</keyword>
<proteinExistence type="predicted"/>
<dbReference type="AlphaFoldDB" id="A0AAD7VY68"/>
<feature type="compositionally biased region" description="Polar residues" evidence="1">
    <location>
        <begin position="35"/>
        <end position="45"/>
    </location>
</feature>
<organism evidence="2 3">
    <name type="scientific">Aldrovandia affinis</name>
    <dbReference type="NCBI Taxonomy" id="143900"/>
    <lineage>
        <taxon>Eukaryota</taxon>
        <taxon>Metazoa</taxon>
        <taxon>Chordata</taxon>
        <taxon>Craniata</taxon>
        <taxon>Vertebrata</taxon>
        <taxon>Euteleostomi</taxon>
        <taxon>Actinopterygii</taxon>
        <taxon>Neopterygii</taxon>
        <taxon>Teleostei</taxon>
        <taxon>Notacanthiformes</taxon>
        <taxon>Halosauridae</taxon>
        <taxon>Aldrovandia</taxon>
    </lineage>
</organism>
<feature type="non-terminal residue" evidence="2">
    <location>
        <position position="1"/>
    </location>
</feature>
<reference evidence="2" key="1">
    <citation type="journal article" date="2023" name="Science">
        <title>Genome structures resolve the early diversification of teleost fishes.</title>
        <authorList>
            <person name="Parey E."/>
            <person name="Louis A."/>
            <person name="Montfort J."/>
            <person name="Bouchez O."/>
            <person name="Roques C."/>
            <person name="Iampietro C."/>
            <person name="Lluch J."/>
            <person name="Castinel A."/>
            <person name="Donnadieu C."/>
            <person name="Desvignes T."/>
            <person name="Floi Bucao C."/>
            <person name="Jouanno E."/>
            <person name="Wen M."/>
            <person name="Mejri S."/>
            <person name="Dirks R."/>
            <person name="Jansen H."/>
            <person name="Henkel C."/>
            <person name="Chen W.J."/>
            <person name="Zahm M."/>
            <person name="Cabau C."/>
            <person name="Klopp C."/>
            <person name="Thompson A.W."/>
            <person name="Robinson-Rechavi M."/>
            <person name="Braasch I."/>
            <person name="Lecointre G."/>
            <person name="Bobe J."/>
            <person name="Postlethwait J.H."/>
            <person name="Berthelot C."/>
            <person name="Roest Crollius H."/>
            <person name="Guiguen Y."/>
        </authorList>
    </citation>
    <scope>NUCLEOTIDE SEQUENCE</scope>
    <source>
        <strain evidence="2">NC1722</strain>
    </source>
</reference>
<protein>
    <submittedName>
        <fullName evidence="2">Uncharacterized protein</fullName>
    </submittedName>
</protein>
<accession>A0AAD7VY68</accession>
<dbReference type="EMBL" id="JAINUG010001321">
    <property type="protein sequence ID" value="KAJ8357912.1"/>
    <property type="molecule type" value="Genomic_DNA"/>
</dbReference>
<name>A0AAD7VY68_9TELE</name>
<dbReference type="Proteomes" id="UP001221898">
    <property type="component" value="Unassembled WGS sequence"/>
</dbReference>
<feature type="region of interest" description="Disordered" evidence="1">
    <location>
        <begin position="1"/>
        <end position="54"/>
    </location>
</feature>